<feature type="modified residue" description="N6-(pyridoxal phosphate)lysine" evidence="8">
    <location>
        <position position="236"/>
    </location>
</feature>
<organism evidence="13 14">
    <name type="scientific">Talaromyces islandicus</name>
    <name type="common">Penicillium islandicum</name>
    <dbReference type="NCBI Taxonomy" id="28573"/>
    <lineage>
        <taxon>Eukaryota</taxon>
        <taxon>Fungi</taxon>
        <taxon>Dikarya</taxon>
        <taxon>Ascomycota</taxon>
        <taxon>Pezizomycotina</taxon>
        <taxon>Eurotiomycetes</taxon>
        <taxon>Eurotiomycetidae</taxon>
        <taxon>Eurotiales</taxon>
        <taxon>Trichocomaceae</taxon>
        <taxon>Talaromyces</taxon>
        <taxon>Talaromyces sect. Islandici</taxon>
    </lineage>
</organism>
<evidence type="ECO:0000256" key="1">
    <source>
        <dbReference type="ARBA" id="ARBA00001933"/>
    </source>
</evidence>
<dbReference type="Pfam" id="PF01063">
    <property type="entry name" value="Aminotran_4"/>
    <property type="match status" value="1"/>
</dbReference>
<keyword evidence="3 11" id="KW-0032">Aminotransferase</keyword>
<dbReference type="InterPro" id="IPR001544">
    <property type="entry name" value="Aminotrans_IV"/>
</dbReference>
<keyword evidence="7 11" id="KW-0100">Branched-chain amino acid biosynthesis</keyword>
<dbReference type="InterPro" id="IPR033939">
    <property type="entry name" value="BCAT_family"/>
</dbReference>
<evidence type="ECO:0000313" key="13">
    <source>
        <dbReference type="EMBL" id="CRG87740.1"/>
    </source>
</evidence>
<reference evidence="13 14" key="1">
    <citation type="submission" date="2015-04" db="EMBL/GenBank/DDBJ databases">
        <authorList>
            <person name="Syromyatnikov M.Y."/>
            <person name="Popov V.N."/>
        </authorList>
    </citation>
    <scope>NUCLEOTIDE SEQUENCE [LARGE SCALE GENOMIC DNA]</scope>
    <source>
        <strain evidence="13">WF-38-12</strain>
    </source>
</reference>
<dbReference type="Proteomes" id="UP000054383">
    <property type="component" value="Unassembled WGS sequence"/>
</dbReference>
<proteinExistence type="inferred from homology"/>
<name>A0A0U1LYK9_TALIS</name>
<evidence type="ECO:0000313" key="14">
    <source>
        <dbReference type="Proteomes" id="UP000054383"/>
    </source>
</evidence>
<evidence type="ECO:0000256" key="4">
    <source>
        <dbReference type="ARBA" id="ARBA00022605"/>
    </source>
</evidence>
<comment type="catalytic activity">
    <reaction evidence="11">
        <text>L-leucine + 2-oxoglutarate = 4-methyl-2-oxopentanoate + L-glutamate</text>
        <dbReference type="Rhea" id="RHEA:18321"/>
        <dbReference type="ChEBI" id="CHEBI:16810"/>
        <dbReference type="ChEBI" id="CHEBI:17865"/>
        <dbReference type="ChEBI" id="CHEBI:29985"/>
        <dbReference type="ChEBI" id="CHEBI:57427"/>
        <dbReference type="EC" id="2.6.1.42"/>
    </reaction>
</comment>
<dbReference type="GO" id="GO:0052656">
    <property type="term" value="F:L-isoleucine-2-oxoglutarate transaminase activity"/>
    <property type="evidence" value="ECO:0007669"/>
    <property type="project" value="RHEA"/>
</dbReference>
<dbReference type="GO" id="GO:0005739">
    <property type="term" value="C:mitochondrion"/>
    <property type="evidence" value="ECO:0007669"/>
    <property type="project" value="TreeGrafter"/>
</dbReference>
<comment type="catalytic activity">
    <reaction evidence="11">
        <text>L-valine + 2-oxoglutarate = 3-methyl-2-oxobutanoate + L-glutamate</text>
        <dbReference type="Rhea" id="RHEA:24813"/>
        <dbReference type="ChEBI" id="CHEBI:11851"/>
        <dbReference type="ChEBI" id="CHEBI:16810"/>
        <dbReference type="ChEBI" id="CHEBI:29985"/>
        <dbReference type="ChEBI" id="CHEBI:57762"/>
        <dbReference type="EC" id="2.6.1.42"/>
    </reaction>
</comment>
<evidence type="ECO:0000256" key="5">
    <source>
        <dbReference type="ARBA" id="ARBA00022679"/>
    </source>
</evidence>
<dbReference type="InterPro" id="IPR036038">
    <property type="entry name" value="Aminotransferase-like"/>
</dbReference>
<dbReference type="GO" id="GO:0009099">
    <property type="term" value="P:L-valine biosynthetic process"/>
    <property type="evidence" value="ECO:0007669"/>
    <property type="project" value="TreeGrafter"/>
</dbReference>
<keyword evidence="6 10" id="KW-0663">Pyridoxal phosphate</keyword>
<dbReference type="CDD" id="cd01557">
    <property type="entry name" value="BCAT_beta_family"/>
    <property type="match status" value="1"/>
</dbReference>
<evidence type="ECO:0000256" key="12">
    <source>
        <dbReference type="SAM" id="MobiDB-lite"/>
    </source>
</evidence>
<evidence type="ECO:0000256" key="3">
    <source>
        <dbReference type="ARBA" id="ARBA00022576"/>
    </source>
</evidence>
<dbReference type="Gene3D" id="3.20.10.10">
    <property type="entry name" value="D-amino Acid Aminotransferase, subunit A, domain 2"/>
    <property type="match status" value="1"/>
</dbReference>
<protein>
    <recommendedName>
        <fullName evidence="11">Branched-chain-amino-acid aminotransferase</fullName>
        <ecNumber evidence="11">2.6.1.42</ecNumber>
    </recommendedName>
</protein>
<dbReference type="Gene3D" id="3.30.470.10">
    <property type="match status" value="1"/>
</dbReference>
<evidence type="ECO:0000256" key="11">
    <source>
        <dbReference type="RuleBase" id="RU004517"/>
    </source>
</evidence>
<evidence type="ECO:0000256" key="2">
    <source>
        <dbReference type="ARBA" id="ARBA00009320"/>
    </source>
</evidence>
<evidence type="ECO:0000256" key="7">
    <source>
        <dbReference type="ARBA" id="ARBA00023304"/>
    </source>
</evidence>
<keyword evidence="4 11" id="KW-0028">Amino-acid biosynthesis</keyword>
<dbReference type="FunFam" id="3.20.10.10:FF:000004">
    <property type="entry name" value="Branched-chain-amino-acid aminotransferase"/>
    <property type="match status" value="1"/>
</dbReference>
<dbReference type="AlphaFoldDB" id="A0A0U1LYK9"/>
<evidence type="ECO:0000256" key="6">
    <source>
        <dbReference type="ARBA" id="ARBA00022898"/>
    </source>
</evidence>
<dbReference type="InterPro" id="IPR043132">
    <property type="entry name" value="BCAT-like_C"/>
</dbReference>
<evidence type="ECO:0000256" key="10">
    <source>
        <dbReference type="RuleBase" id="RU004516"/>
    </source>
</evidence>
<dbReference type="OMA" id="RGWIIEI"/>
<dbReference type="GO" id="GO:0009098">
    <property type="term" value="P:L-leucine biosynthetic process"/>
    <property type="evidence" value="ECO:0007669"/>
    <property type="project" value="TreeGrafter"/>
</dbReference>
<dbReference type="GO" id="GO:0052655">
    <property type="term" value="F:L-valine-2-oxoglutarate transaminase activity"/>
    <property type="evidence" value="ECO:0007669"/>
    <property type="project" value="RHEA"/>
</dbReference>
<dbReference type="PROSITE" id="PS00770">
    <property type="entry name" value="AA_TRANSFER_CLASS_4"/>
    <property type="match status" value="1"/>
</dbReference>
<accession>A0A0U1LYK9</accession>
<dbReference type="EC" id="2.6.1.42" evidence="11"/>
<keyword evidence="5 11" id="KW-0808">Transferase</keyword>
<comment type="catalytic activity">
    <reaction evidence="11">
        <text>L-isoleucine + 2-oxoglutarate = (S)-3-methyl-2-oxopentanoate + L-glutamate</text>
        <dbReference type="Rhea" id="RHEA:24801"/>
        <dbReference type="ChEBI" id="CHEBI:16810"/>
        <dbReference type="ChEBI" id="CHEBI:29985"/>
        <dbReference type="ChEBI" id="CHEBI:35146"/>
        <dbReference type="ChEBI" id="CHEBI:58045"/>
        <dbReference type="EC" id="2.6.1.42"/>
    </reaction>
</comment>
<comment type="similarity">
    <text evidence="2 9">Belongs to the class-IV pyridoxal-phosphate-dependent aminotransferase family.</text>
</comment>
<evidence type="ECO:0000256" key="9">
    <source>
        <dbReference type="RuleBase" id="RU004106"/>
    </source>
</evidence>
<dbReference type="EMBL" id="CVMT01000003">
    <property type="protein sequence ID" value="CRG87740.1"/>
    <property type="molecule type" value="Genomic_DNA"/>
</dbReference>
<comment type="cofactor">
    <cofactor evidence="1 10">
        <name>pyridoxal 5'-phosphate</name>
        <dbReference type="ChEBI" id="CHEBI:597326"/>
    </cofactor>
</comment>
<dbReference type="OrthoDB" id="1732691at2759"/>
<dbReference type="STRING" id="28573.A0A0U1LYK9"/>
<evidence type="ECO:0000256" key="8">
    <source>
        <dbReference type="PIRSR" id="PIRSR006468-1"/>
    </source>
</evidence>
<dbReference type="InterPro" id="IPR005786">
    <property type="entry name" value="B_amino_transII"/>
</dbReference>
<dbReference type="PIRSF" id="PIRSF006468">
    <property type="entry name" value="BCAT1"/>
    <property type="match status" value="1"/>
</dbReference>
<dbReference type="PANTHER" id="PTHR11825:SF69">
    <property type="entry name" value="BRANCHED-CHAIN-AMINO-ACID AMINOTRANSFERASE"/>
    <property type="match status" value="1"/>
</dbReference>
<dbReference type="PANTHER" id="PTHR11825">
    <property type="entry name" value="SUBGROUP IIII AMINOTRANSFERASE"/>
    <property type="match status" value="1"/>
</dbReference>
<dbReference type="InterPro" id="IPR018300">
    <property type="entry name" value="Aminotrans_IV_CS"/>
</dbReference>
<dbReference type="GO" id="GO:0052654">
    <property type="term" value="F:L-leucine-2-oxoglutarate transaminase activity"/>
    <property type="evidence" value="ECO:0007669"/>
    <property type="project" value="RHEA"/>
</dbReference>
<feature type="region of interest" description="Disordered" evidence="12">
    <location>
        <begin position="1"/>
        <end position="21"/>
    </location>
</feature>
<gene>
    <name evidence="13" type="ORF">PISL3812_04760</name>
</gene>
<keyword evidence="14" id="KW-1185">Reference proteome</keyword>
<dbReference type="SUPFAM" id="SSF56752">
    <property type="entry name" value="D-aminoacid aminotransferase-like PLP-dependent enzymes"/>
    <property type="match status" value="1"/>
</dbReference>
<dbReference type="InterPro" id="IPR043131">
    <property type="entry name" value="BCAT-like_N"/>
</dbReference>
<sequence length="415" mass="44856">MPEPISTESVSNGEGKNVNGNLDASRLEYTFTSSPRTIPAPNSPELWAQGEATDHMILARYDAAKGGWQAPQLVPYGPLSLMPTASTLHYATECFEGMKLYRGNDGRARLFRPDRNAKRMLTSAARVSLPEFPPDELVKLVHALAAVDAPRWLPADKAGGYLYVRPTFIATQPSLAVKKASEALLYVMLVCFPAFDDPAGSLGPGGNSKDKRAGLRLLASEEDMVRAWPGGFGNSKVGANYGPSIVASAAAAAKGFDQILWLFGKEGWVTEAGACNFFAIMKEKGGDHPQLITAPLEDQVILPGVTRASVLETAQEILSSELDVVERKFTIHDLIEAVNEDRLVECFACGTAFFIAPIGEIHYKGQSIEVPLGEDGLAGEYAKKLRARLGGIMHGEVQHPWGYKIEETGPKNIKS</sequence>